<dbReference type="InterPro" id="IPR011234">
    <property type="entry name" value="Fumarylacetoacetase-like_C"/>
</dbReference>
<feature type="domain" description="Fumarylacetoacetase-like C-terminal" evidence="2">
    <location>
        <begin position="26"/>
        <end position="225"/>
    </location>
</feature>
<proteinExistence type="predicted"/>
<dbReference type="PANTHER" id="PTHR11820">
    <property type="entry name" value="ACYLPYRUVASE"/>
    <property type="match status" value="1"/>
</dbReference>
<evidence type="ECO:0000256" key="1">
    <source>
        <dbReference type="ARBA" id="ARBA00022723"/>
    </source>
</evidence>
<organism evidence="3 4">
    <name type="scientific">Caballeronia udeis</name>
    <dbReference type="NCBI Taxonomy" id="1232866"/>
    <lineage>
        <taxon>Bacteria</taxon>
        <taxon>Pseudomonadati</taxon>
        <taxon>Pseudomonadota</taxon>
        <taxon>Betaproteobacteria</taxon>
        <taxon>Burkholderiales</taxon>
        <taxon>Burkholderiaceae</taxon>
        <taxon>Caballeronia</taxon>
    </lineage>
</organism>
<protein>
    <submittedName>
        <fullName evidence="3">Fumarylpyruvate hydrolase</fullName>
    </submittedName>
</protein>
<reference evidence="3 4" key="1">
    <citation type="submission" date="2016-01" db="EMBL/GenBank/DDBJ databases">
        <authorList>
            <person name="Oliw E.H."/>
        </authorList>
    </citation>
    <scope>NUCLEOTIDE SEQUENCE [LARGE SCALE GENOMIC DNA]</scope>
    <source>
        <strain evidence="3">LMG 27134</strain>
    </source>
</reference>
<dbReference type="RefSeq" id="WP_062091309.1">
    <property type="nucleotide sequence ID" value="NZ_FCOK02000070.1"/>
</dbReference>
<evidence type="ECO:0000313" key="4">
    <source>
        <dbReference type="Proteomes" id="UP000054683"/>
    </source>
</evidence>
<keyword evidence="1" id="KW-0479">Metal-binding</keyword>
<dbReference type="Pfam" id="PF01557">
    <property type="entry name" value="FAA_hydrolase"/>
    <property type="match status" value="1"/>
</dbReference>
<keyword evidence="3" id="KW-0378">Hydrolase</keyword>
<name>A0A158J3J8_9BURK</name>
<dbReference type="EMBL" id="FCOK02000070">
    <property type="protein sequence ID" value="SAL63436.1"/>
    <property type="molecule type" value="Genomic_DNA"/>
</dbReference>
<accession>A0A158J3J8</accession>
<evidence type="ECO:0000313" key="3">
    <source>
        <dbReference type="EMBL" id="SAL63436.1"/>
    </source>
</evidence>
<dbReference type="AlphaFoldDB" id="A0A158J3J8"/>
<dbReference type="SUPFAM" id="SSF56529">
    <property type="entry name" value="FAH"/>
    <property type="match status" value="1"/>
</dbReference>
<sequence>MQYAIPTPDVTTVAVTNGESFPVRRIYCVGRNYAAHAREMGHDPNREPPFFFMKPADAIVASGSTIPYPTQTADYHYEIEMVVALKGGGRDIPVEKALDVVYGYAVGLDMTRRDMQSVAKKMQRPWDMSKGFDRSAPCSAISPVSEVGHPSKGAIWLKVNDEPRQQGDLSDLIWNVAETISALSGLVELAPGDLIFSGTPEGVGPVKKGETMHGHVDGLTDLMITIE</sequence>
<dbReference type="Proteomes" id="UP000054683">
    <property type="component" value="Unassembled WGS sequence"/>
</dbReference>
<dbReference type="GO" id="GO:0046872">
    <property type="term" value="F:metal ion binding"/>
    <property type="evidence" value="ECO:0007669"/>
    <property type="project" value="UniProtKB-KW"/>
</dbReference>
<evidence type="ECO:0000259" key="2">
    <source>
        <dbReference type="Pfam" id="PF01557"/>
    </source>
</evidence>
<dbReference type="InterPro" id="IPR036663">
    <property type="entry name" value="Fumarylacetoacetase_C_sf"/>
</dbReference>
<dbReference type="Gene3D" id="3.90.850.10">
    <property type="entry name" value="Fumarylacetoacetase-like, C-terminal domain"/>
    <property type="match status" value="1"/>
</dbReference>
<dbReference type="PANTHER" id="PTHR11820:SF90">
    <property type="entry name" value="FLUTATHIONE S-TRANSFERASE"/>
    <property type="match status" value="1"/>
</dbReference>
<keyword evidence="3" id="KW-0670">Pyruvate</keyword>
<dbReference type="GO" id="GO:0018773">
    <property type="term" value="F:acetylpyruvate hydrolase activity"/>
    <property type="evidence" value="ECO:0007669"/>
    <property type="project" value="TreeGrafter"/>
</dbReference>
<gene>
    <name evidence="3" type="ORF">AWB69_07115</name>
</gene>
<dbReference type="OrthoDB" id="9805307at2"/>